<sequence length="83" mass="9784">MRDGQWKEKTEEIDHIVEEHFQNLFTSTNPSEEAFVGTNLFGQKIQHENRGTKQILEARKRSLLNKISPYRSKQCMHNGINRN</sequence>
<proteinExistence type="predicted"/>
<evidence type="ECO:0000313" key="1">
    <source>
        <dbReference type="EMBL" id="KAK9088327.1"/>
    </source>
</evidence>
<protein>
    <submittedName>
        <fullName evidence="1">Uncharacterized protein</fullName>
    </submittedName>
</protein>
<organism evidence="1 2">
    <name type="scientific">Stephania cephalantha</name>
    <dbReference type="NCBI Taxonomy" id="152367"/>
    <lineage>
        <taxon>Eukaryota</taxon>
        <taxon>Viridiplantae</taxon>
        <taxon>Streptophyta</taxon>
        <taxon>Embryophyta</taxon>
        <taxon>Tracheophyta</taxon>
        <taxon>Spermatophyta</taxon>
        <taxon>Magnoliopsida</taxon>
        <taxon>Ranunculales</taxon>
        <taxon>Menispermaceae</taxon>
        <taxon>Menispermoideae</taxon>
        <taxon>Cissampelideae</taxon>
        <taxon>Stephania</taxon>
    </lineage>
</organism>
<dbReference type="AlphaFoldDB" id="A0AAP0EBC0"/>
<dbReference type="EMBL" id="JBBNAG010000012">
    <property type="protein sequence ID" value="KAK9088327.1"/>
    <property type="molecule type" value="Genomic_DNA"/>
</dbReference>
<keyword evidence="2" id="KW-1185">Reference proteome</keyword>
<accession>A0AAP0EBC0</accession>
<dbReference type="Proteomes" id="UP001419268">
    <property type="component" value="Unassembled WGS sequence"/>
</dbReference>
<comment type="caution">
    <text evidence="1">The sequence shown here is derived from an EMBL/GenBank/DDBJ whole genome shotgun (WGS) entry which is preliminary data.</text>
</comment>
<gene>
    <name evidence="1" type="ORF">Scep_027409</name>
</gene>
<reference evidence="1 2" key="1">
    <citation type="submission" date="2024-01" db="EMBL/GenBank/DDBJ databases">
        <title>Genome assemblies of Stephania.</title>
        <authorList>
            <person name="Yang L."/>
        </authorList>
    </citation>
    <scope>NUCLEOTIDE SEQUENCE [LARGE SCALE GENOMIC DNA]</scope>
    <source>
        <strain evidence="1">JXDWG</strain>
        <tissue evidence="1">Leaf</tissue>
    </source>
</reference>
<evidence type="ECO:0000313" key="2">
    <source>
        <dbReference type="Proteomes" id="UP001419268"/>
    </source>
</evidence>
<name>A0AAP0EBC0_9MAGN</name>